<proteinExistence type="predicted"/>
<gene>
    <name evidence="1" type="ordered locus">Pnap_4584</name>
</gene>
<keyword evidence="1" id="KW-0614">Plasmid</keyword>
<dbReference type="OrthoDB" id="856045at2"/>
<protein>
    <submittedName>
        <fullName evidence="1">Putative ATP-binding protein</fullName>
    </submittedName>
</protein>
<sequence length="1111" mass="122607">MTEAKTKLSDIVRIARHYQRSIRIDIDYGRSDALNGYICHGTAVGVLDSMCKQLTSTNQRAFTWTGPFGGGKSSLAVALASAVGPSKSLRMRAREVLCLEKLPLFDEAFPFKKGWLAIPIVGKRTSIVQELSKGMRAALGLGSEEKKTSPTALIEDLCEAAESKQHDGVLIIIDEMGKFLEAAALGVGDDVYFFQELAEASARSAGKIVVVGILHQSFSQYATRLGIDTRDDWTKVQGRYADIPLVAASDEVVELIGRAIEVDKRPPWMFDASKAIADSIRTRRPAVGSDFANSLNACWPLHPAMAALLGPISKRQFGQNERSTFGFLASVEPFGFRSYLENTPLPEASWYRPDNYWDYLRANLEPAILASTDGHRWAQAVEAVERTEAKTSESIYLILIKSIAIIDLFRNGSGLAAEESVLVSVLYDRSKRKVEEALQQLSDWKVILYKKHISAWSVFEGSDFDIESAISQARGALPGVDFALLTSLTNLYPIIAKRHYHHTGTMRWMTMALCRLEDAERITTNFKPQKGEFGQFLLALPGRTAELTSAVRHSHEISRIAPWPMVVGVPPNHVRIEDFGAELLALQHVQSRHELSGDQVARREVQARLSSVRANLEEQLRAAVSKATWTAADLEPVEGSRLSHMASNLADVVYEYAPELWSELINRDSPSSNSVKGRRDLLYRMLTHEEEPSLGMEGFPAERGLYETLLKATGLHRKDINGMWGFMPPTKKDSPTFVKLWDETKKKFADINARVKASEIHEMWAAPPFGVRNGMVPVIFTAFLLAHKGNVAVYKDGIFIARMTDADIDEYLQDEKRFSLRWIVIDAEKTGILAGISEILAQVGAASGAKDPLEAARGLVALVVGLPMWSQRTHRISHEARLIRDTLLKAHDPHKVLFIDLAAILESSGGDSYVNALRGPIVEISGAYDALLKEIETSLLEALDAPADRLDRLQARAFAVEGVTGDLRQDAFAARLSKHDGTKESMEGILSLAANKPPRDWNDRDIDAAQLELAQAALRFRQAEAFVSVKGRKPTSEAFAVVMGAGAETITVSRAFSLSDRHRETVEAMADKLALELKSGGMDTNVLLAVLARAGMRLTVDDDTQKEKSHG</sequence>
<keyword evidence="1" id="KW-0547">Nucleotide-binding</keyword>
<reference evidence="2" key="1">
    <citation type="journal article" date="2009" name="Environ. Microbiol.">
        <title>The genome of Polaromonas naphthalenivorans strain CJ2, isolated from coal tar-contaminated sediment, reveals physiological and metabolic versatility and evolution through extensive horizontal gene transfer.</title>
        <authorList>
            <person name="Yagi J.M."/>
            <person name="Sims D."/>
            <person name="Brettin T."/>
            <person name="Bruce D."/>
            <person name="Madsen E.L."/>
        </authorList>
    </citation>
    <scope>NUCLEOTIDE SEQUENCE [LARGE SCALE GENOMIC DNA]</scope>
    <source>
        <strain evidence="2">CJ2</strain>
        <plasmid evidence="2">Plasmid pPNAP02</plasmid>
    </source>
</reference>
<dbReference type="HOGENOM" id="CLU_008329_0_0_4"/>
<dbReference type="GO" id="GO:0005524">
    <property type="term" value="F:ATP binding"/>
    <property type="evidence" value="ECO:0007669"/>
    <property type="project" value="UniProtKB-KW"/>
</dbReference>
<dbReference type="InterPro" id="IPR027417">
    <property type="entry name" value="P-loop_NTPase"/>
</dbReference>
<dbReference type="eggNOG" id="COG0470">
    <property type="taxonomic scope" value="Bacteria"/>
</dbReference>
<dbReference type="Proteomes" id="UP000000644">
    <property type="component" value="Plasmid pPNAP02"/>
</dbReference>
<name>A1VW24_POLNA</name>
<dbReference type="AlphaFoldDB" id="A1VW24"/>
<evidence type="ECO:0000313" key="2">
    <source>
        <dbReference type="Proteomes" id="UP000000644"/>
    </source>
</evidence>
<keyword evidence="2" id="KW-1185">Reference proteome</keyword>
<dbReference type="EMBL" id="CP000531">
    <property type="protein sequence ID" value="ABM39852.1"/>
    <property type="molecule type" value="Genomic_DNA"/>
</dbReference>
<keyword evidence="1" id="KW-0067">ATP-binding</keyword>
<organism evidence="1 2">
    <name type="scientific">Polaromonas naphthalenivorans (strain CJ2)</name>
    <dbReference type="NCBI Taxonomy" id="365044"/>
    <lineage>
        <taxon>Bacteria</taxon>
        <taxon>Pseudomonadati</taxon>
        <taxon>Pseudomonadota</taxon>
        <taxon>Betaproteobacteria</taxon>
        <taxon>Burkholderiales</taxon>
        <taxon>Comamonadaceae</taxon>
        <taxon>Polaromonas</taxon>
    </lineage>
</organism>
<dbReference type="SUPFAM" id="SSF52540">
    <property type="entry name" value="P-loop containing nucleoside triphosphate hydrolases"/>
    <property type="match status" value="1"/>
</dbReference>
<geneLocation type="plasmid" evidence="1 2">
    <name>pPNAP02</name>
</geneLocation>
<accession>A1VW24</accession>
<dbReference type="RefSeq" id="WP_011798113.1">
    <property type="nucleotide sequence ID" value="NC_008758.1"/>
</dbReference>
<dbReference type="KEGG" id="pna:Pnap_4584"/>
<evidence type="ECO:0000313" key="1">
    <source>
        <dbReference type="EMBL" id="ABM39852.1"/>
    </source>
</evidence>